<protein>
    <submittedName>
        <fullName evidence="2">Uncharacterized protein</fullName>
    </submittedName>
</protein>
<feature type="region of interest" description="Disordered" evidence="1">
    <location>
        <begin position="16"/>
        <end position="88"/>
    </location>
</feature>
<gene>
    <name evidence="2" type="ORF">BCR44DRAFT_1445902</name>
</gene>
<dbReference type="EMBL" id="MCFL01000098">
    <property type="protein sequence ID" value="ORZ30167.1"/>
    <property type="molecule type" value="Genomic_DNA"/>
</dbReference>
<accession>A0A1Y2H6F8</accession>
<sequence length="178" mass="20204">MVQCNCRRQFKNRQRLSSRARETLATCEPNSTATNQPAYPRFTGNGFLPAPMMRSPHTTQPRPPTRLSPHTHDANSTTTSISTLQGQRFPSRTHDALAVQDPNSTANDQPACPPHHVLTPTCGEKSLTAHHQSRTCRQTRLHRYHLLSRWPPRKGYADALHGRVTQPDWLTRRPVRYG</sequence>
<name>A0A1Y2H6F8_9FUNG</name>
<dbReference type="AlphaFoldDB" id="A0A1Y2H6F8"/>
<evidence type="ECO:0000313" key="3">
    <source>
        <dbReference type="Proteomes" id="UP000193411"/>
    </source>
</evidence>
<evidence type="ECO:0000313" key="2">
    <source>
        <dbReference type="EMBL" id="ORZ30167.1"/>
    </source>
</evidence>
<evidence type="ECO:0000256" key="1">
    <source>
        <dbReference type="SAM" id="MobiDB-lite"/>
    </source>
</evidence>
<organism evidence="2 3">
    <name type="scientific">Catenaria anguillulae PL171</name>
    <dbReference type="NCBI Taxonomy" id="765915"/>
    <lineage>
        <taxon>Eukaryota</taxon>
        <taxon>Fungi</taxon>
        <taxon>Fungi incertae sedis</taxon>
        <taxon>Blastocladiomycota</taxon>
        <taxon>Blastocladiomycetes</taxon>
        <taxon>Blastocladiales</taxon>
        <taxon>Catenariaceae</taxon>
        <taxon>Catenaria</taxon>
    </lineage>
</organism>
<feature type="compositionally biased region" description="Polar residues" evidence="1">
    <location>
        <begin position="74"/>
        <end position="88"/>
    </location>
</feature>
<dbReference type="Proteomes" id="UP000193411">
    <property type="component" value="Unassembled WGS sequence"/>
</dbReference>
<keyword evidence="3" id="KW-1185">Reference proteome</keyword>
<comment type="caution">
    <text evidence="2">The sequence shown here is derived from an EMBL/GenBank/DDBJ whole genome shotgun (WGS) entry which is preliminary data.</text>
</comment>
<proteinExistence type="predicted"/>
<feature type="compositionally biased region" description="Polar residues" evidence="1">
    <location>
        <begin position="28"/>
        <end position="37"/>
    </location>
</feature>
<reference evidence="2 3" key="1">
    <citation type="submission" date="2016-07" db="EMBL/GenBank/DDBJ databases">
        <title>Pervasive Adenine N6-methylation of Active Genes in Fungi.</title>
        <authorList>
            <consortium name="DOE Joint Genome Institute"/>
            <person name="Mondo S.J."/>
            <person name="Dannebaum R.O."/>
            <person name="Kuo R.C."/>
            <person name="Labutti K."/>
            <person name="Haridas S."/>
            <person name="Kuo A."/>
            <person name="Salamov A."/>
            <person name="Ahrendt S.R."/>
            <person name="Lipzen A."/>
            <person name="Sullivan W."/>
            <person name="Andreopoulos W.B."/>
            <person name="Clum A."/>
            <person name="Lindquist E."/>
            <person name="Daum C."/>
            <person name="Ramamoorthy G.K."/>
            <person name="Gryganskyi A."/>
            <person name="Culley D."/>
            <person name="Magnuson J.K."/>
            <person name="James T.Y."/>
            <person name="O'Malley M.A."/>
            <person name="Stajich J.E."/>
            <person name="Spatafora J.W."/>
            <person name="Visel A."/>
            <person name="Grigoriev I.V."/>
        </authorList>
    </citation>
    <scope>NUCLEOTIDE SEQUENCE [LARGE SCALE GENOMIC DNA]</scope>
    <source>
        <strain evidence="2 3">PL171</strain>
    </source>
</reference>